<comment type="caution">
    <text evidence="3">The sequence shown here is derived from an EMBL/GenBank/DDBJ whole genome shotgun (WGS) entry which is preliminary data.</text>
</comment>
<name>A0AAD7RM08_9TELE</name>
<evidence type="ECO:0000256" key="2">
    <source>
        <dbReference type="SAM" id="MobiDB-lite"/>
    </source>
</evidence>
<dbReference type="Proteomes" id="UP001221898">
    <property type="component" value="Unassembled WGS sequence"/>
</dbReference>
<comment type="similarity">
    <text evidence="1">Belongs to the FAM168 family.</text>
</comment>
<protein>
    <submittedName>
        <fullName evidence="3">Uncharacterized protein</fullName>
    </submittedName>
</protein>
<evidence type="ECO:0000256" key="1">
    <source>
        <dbReference type="ARBA" id="ARBA00005357"/>
    </source>
</evidence>
<feature type="region of interest" description="Disordered" evidence="2">
    <location>
        <begin position="1"/>
        <end position="25"/>
    </location>
</feature>
<dbReference type="EMBL" id="JAINUG010000225">
    <property type="protein sequence ID" value="KAJ8386612.1"/>
    <property type="molecule type" value="Genomic_DNA"/>
</dbReference>
<sequence>MYSCAVGNHTPNHSDHSPADLTKGRLSSTMNPVYSPVQPGTPYGNPKNMAYTGYPGGYPTTAPTYTPNLYQTGSPGYPPVLLMKQGWAQTSTAGPTEGSYDLAVDTGSESRSYQASSAAFRYTAGTPYKVPPTQTNGAPPPYSPSPNPYQTAMYPIRSAYPQQNLYAQGAYYTQPVYAAQPHVIHHTTVVQPNSIPSAIYPAPVPAPRSNGVAMGMVAGTTMAMSAGTLLTTPQHTQHIGAHPLCASSLVNPPANSYLESNIVCNFSSLTLVLGRQHWGTKSVCKNKKYCKGHFCIL</sequence>
<organism evidence="3 4">
    <name type="scientific">Aldrovandia affinis</name>
    <dbReference type="NCBI Taxonomy" id="143900"/>
    <lineage>
        <taxon>Eukaryota</taxon>
        <taxon>Metazoa</taxon>
        <taxon>Chordata</taxon>
        <taxon>Craniata</taxon>
        <taxon>Vertebrata</taxon>
        <taxon>Euteleostomi</taxon>
        <taxon>Actinopterygii</taxon>
        <taxon>Neopterygii</taxon>
        <taxon>Teleostei</taxon>
        <taxon>Notacanthiformes</taxon>
        <taxon>Halosauridae</taxon>
        <taxon>Aldrovandia</taxon>
    </lineage>
</organism>
<dbReference type="InterPro" id="IPR029247">
    <property type="entry name" value="FAM168A/MANI"/>
</dbReference>
<keyword evidence="4" id="KW-1185">Reference proteome</keyword>
<accession>A0AAD7RM08</accession>
<evidence type="ECO:0000313" key="3">
    <source>
        <dbReference type="EMBL" id="KAJ8386612.1"/>
    </source>
</evidence>
<evidence type="ECO:0000313" key="4">
    <source>
        <dbReference type="Proteomes" id="UP001221898"/>
    </source>
</evidence>
<proteinExistence type="inferred from homology"/>
<gene>
    <name evidence="3" type="ORF">AAFF_G00168440</name>
</gene>
<dbReference type="AlphaFoldDB" id="A0AAD7RM08"/>
<reference evidence="3" key="1">
    <citation type="journal article" date="2023" name="Science">
        <title>Genome structures resolve the early diversification of teleost fishes.</title>
        <authorList>
            <person name="Parey E."/>
            <person name="Louis A."/>
            <person name="Montfort J."/>
            <person name="Bouchez O."/>
            <person name="Roques C."/>
            <person name="Iampietro C."/>
            <person name="Lluch J."/>
            <person name="Castinel A."/>
            <person name="Donnadieu C."/>
            <person name="Desvignes T."/>
            <person name="Floi Bucao C."/>
            <person name="Jouanno E."/>
            <person name="Wen M."/>
            <person name="Mejri S."/>
            <person name="Dirks R."/>
            <person name="Jansen H."/>
            <person name="Henkel C."/>
            <person name="Chen W.J."/>
            <person name="Zahm M."/>
            <person name="Cabau C."/>
            <person name="Klopp C."/>
            <person name="Thompson A.W."/>
            <person name="Robinson-Rechavi M."/>
            <person name="Braasch I."/>
            <person name="Lecointre G."/>
            <person name="Bobe J."/>
            <person name="Postlethwait J.H."/>
            <person name="Berthelot C."/>
            <person name="Roest Crollius H."/>
            <person name="Guiguen Y."/>
        </authorList>
    </citation>
    <scope>NUCLEOTIDE SEQUENCE</scope>
    <source>
        <strain evidence="3">NC1722</strain>
    </source>
</reference>
<dbReference type="PANTHER" id="PTHR31844">
    <property type="entry name" value="MYELIN-ASSOCIATED NEURITE-OUTGROWTH INHIBITOR-RELATED"/>
    <property type="match status" value="1"/>
</dbReference>
<dbReference type="Pfam" id="PF14944">
    <property type="entry name" value="TCRP1"/>
    <property type="match status" value="1"/>
</dbReference>